<dbReference type="InterPro" id="IPR018979">
    <property type="entry name" value="FERM_N"/>
</dbReference>
<dbReference type="EC" id="3.1.3.48" evidence="4"/>
<evidence type="ECO:0000256" key="5">
    <source>
        <dbReference type="ARBA" id="ARBA00022490"/>
    </source>
</evidence>
<evidence type="ECO:0000256" key="11">
    <source>
        <dbReference type="ARBA" id="ARBA00051722"/>
    </source>
</evidence>
<dbReference type="CDD" id="cd17101">
    <property type="entry name" value="FERM_F1_PTPN13_like"/>
    <property type="match status" value="1"/>
</dbReference>
<dbReference type="SUPFAM" id="SSF50156">
    <property type="entry name" value="PDZ domain-like"/>
    <property type="match status" value="6"/>
</dbReference>
<keyword evidence="7" id="KW-0378">Hydrolase</keyword>
<dbReference type="CDD" id="cd14473">
    <property type="entry name" value="FERM_B-lobe"/>
    <property type="match status" value="1"/>
</dbReference>
<dbReference type="InterPro" id="IPR018980">
    <property type="entry name" value="FERM_PH-like_C"/>
</dbReference>
<evidence type="ECO:0000313" key="18">
    <source>
        <dbReference type="EnsemblMetazoa" id="XP_030835104"/>
    </source>
</evidence>
<feature type="compositionally biased region" description="Acidic residues" evidence="12">
    <location>
        <begin position="442"/>
        <end position="455"/>
    </location>
</feature>
<evidence type="ECO:0000259" key="16">
    <source>
        <dbReference type="PROSITE" id="PS50106"/>
    </source>
</evidence>
<feature type="region of interest" description="Disordered" evidence="12">
    <location>
        <begin position="1819"/>
        <end position="1840"/>
    </location>
</feature>
<feature type="compositionally biased region" description="Polar residues" evidence="12">
    <location>
        <begin position="2072"/>
        <end position="2082"/>
    </location>
</feature>
<feature type="region of interest" description="Disordered" evidence="12">
    <location>
        <begin position="1918"/>
        <end position="2092"/>
    </location>
</feature>
<dbReference type="Gene3D" id="1.10.510.10">
    <property type="entry name" value="Transferase(Phosphotransferase) domain 1"/>
    <property type="match status" value="1"/>
</dbReference>
<feature type="region of interest" description="Disordered" evidence="12">
    <location>
        <begin position="1732"/>
        <end position="1773"/>
    </location>
</feature>
<comment type="catalytic activity">
    <reaction evidence="11">
        <text>O-phospho-L-tyrosyl-[protein] + H2O = L-tyrosyl-[protein] + phosphate</text>
        <dbReference type="Rhea" id="RHEA:10684"/>
        <dbReference type="Rhea" id="RHEA-COMP:10136"/>
        <dbReference type="Rhea" id="RHEA-COMP:20101"/>
        <dbReference type="ChEBI" id="CHEBI:15377"/>
        <dbReference type="ChEBI" id="CHEBI:43474"/>
        <dbReference type="ChEBI" id="CHEBI:46858"/>
        <dbReference type="ChEBI" id="CHEBI:61978"/>
        <dbReference type="EC" id="3.1.3.48"/>
    </reaction>
</comment>
<feature type="region of interest" description="Disordered" evidence="12">
    <location>
        <begin position="970"/>
        <end position="1163"/>
    </location>
</feature>
<reference evidence="19" key="1">
    <citation type="submission" date="2015-02" db="EMBL/GenBank/DDBJ databases">
        <title>Genome sequencing for Strongylocentrotus purpuratus.</title>
        <authorList>
            <person name="Murali S."/>
            <person name="Liu Y."/>
            <person name="Vee V."/>
            <person name="English A."/>
            <person name="Wang M."/>
            <person name="Skinner E."/>
            <person name="Han Y."/>
            <person name="Muzny D.M."/>
            <person name="Worley K.C."/>
            <person name="Gibbs R.A."/>
        </authorList>
    </citation>
    <scope>NUCLEOTIDE SEQUENCE</scope>
</reference>
<evidence type="ECO:0000256" key="7">
    <source>
        <dbReference type="ARBA" id="ARBA00022801"/>
    </source>
</evidence>
<dbReference type="Pfam" id="PF00595">
    <property type="entry name" value="PDZ"/>
    <property type="match status" value="6"/>
</dbReference>
<feature type="compositionally biased region" description="Polar residues" evidence="12">
    <location>
        <begin position="500"/>
        <end position="517"/>
    </location>
</feature>
<evidence type="ECO:0000259" key="17">
    <source>
        <dbReference type="PROSITE" id="PS51377"/>
    </source>
</evidence>
<feature type="compositionally biased region" description="Acidic residues" evidence="12">
    <location>
        <begin position="2770"/>
        <end position="2780"/>
    </location>
</feature>
<feature type="compositionally biased region" description="Polar residues" evidence="12">
    <location>
        <begin position="1944"/>
        <end position="1960"/>
    </location>
</feature>
<feature type="domain" description="PDZ" evidence="16">
    <location>
        <begin position="3003"/>
        <end position="3087"/>
    </location>
</feature>
<dbReference type="SMART" id="SM00228">
    <property type="entry name" value="PDZ"/>
    <property type="match status" value="6"/>
</dbReference>
<dbReference type="RefSeq" id="XP_030835104.1">
    <property type="nucleotide sequence ID" value="XM_030979244.1"/>
</dbReference>
<feature type="compositionally biased region" description="Low complexity" evidence="12">
    <location>
        <begin position="2367"/>
        <end position="2377"/>
    </location>
</feature>
<feature type="compositionally biased region" description="Low complexity" evidence="12">
    <location>
        <begin position="2051"/>
        <end position="2071"/>
    </location>
</feature>
<dbReference type="CDD" id="cd06695">
    <property type="entry name" value="PDZ3_PTPN13_FRMPD2-like"/>
    <property type="match status" value="1"/>
</dbReference>
<comment type="subcellular location">
    <subcellularLocation>
        <location evidence="2">Cytoplasm</location>
        <location evidence="2">Cytoskeleton</location>
    </subcellularLocation>
    <subcellularLocation>
        <location evidence="1">Nucleus</location>
    </subcellularLocation>
</comment>
<feature type="compositionally biased region" description="Basic and acidic residues" evidence="12">
    <location>
        <begin position="307"/>
        <end position="334"/>
    </location>
</feature>
<feature type="compositionally biased region" description="Polar residues" evidence="12">
    <location>
        <begin position="2890"/>
        <end position="2908"/>
    </location>
</feature>
<dbReference type="GO" id="GO:0005634">
    <property type="term" value="C:nucleus"/>
    <property type="evidence" value="ECO:0007669"/>
    <property type="project" value="UniProtKB-SubCell"/>
</dbReference>
<feature type="domain" description="PDZ" evidence="16">
    <location>
        <begin position="1534"/>
        <end position="1619"/>
    </location>
</feature>
<dbReference type="SUPFAM" id="SSF52799">
    <property type="entry name" value="(Phosphotyrosine protein) phosphatases II"/>
    <property type="match status" value="1"/>
</dbReference>
<evidence type="ECO:0000256" key="10">
    <source>
        <dbReference type="ARBA" id="ARBA00023242"/>
    </source>
</evidence>
<dbReference type="PRINTS" id="PR00935">
    <property type="entry name" value="BAND41"/>
</dbReference>
<sequence>MPVGSSIQVSLSEVLQVRGGPLEEEELWSILCQSCKAIQDTFIQGRAIEADGPSFVVSPYTVLFSPSGSVQFAESIDVTLPNIANYLPPEGIGGQGSFSNAAVEKMYIYALGKSLLWASDYMRIPYSSAVISATLQSLLMGMSDNNPMTRLGLVQILEACTIHAQSLGYGMPYARHIIQLSKIVLGSIFALDQMGLGDSFNSNTNNSVSTVTGSPLSAMGSPEHRRSGRVSPGKRNHQQLNSSDSTDHKNKRTMRGNDEPDARKGSKSKHRRGGYSNLSSSTMDSQESYEDVRSYKDTIPHSRSARSSREMLDERSSRRDASHKSNATEERSYHMSDIFSPANRTEKSNGYKALSVKSGHSRRAESKHSKTQSATSRGYESMPDRPSSRSKQRSPPPRGQSSRTNLVYERLMERRERLGRLRNQLGLRPRHGNELTRSVSDYDSETDTMTEDESQYGDGRSEARSYKSLTSVESARQGSYHPDQYSQYSSVGSFPFGQGPQASSSQRQSRCVPNVHQQRADQYDGVSNRDPSLERRLQAAPSSNEHKRNTLPSRKKLKKFFGPEFVVMSGEPNESITMPISFLSKAGKIPPEKKRVTAVMLNGRRLDLLCDLGTSGQELFDLIASHLGLNERSYFGIAYIKEGEYLFIDPDTKLYKVGPETWREEAKKRSKKVGSKEKFTVFFRVKYYVENVSLLRDQLTRHQYYLQLRRDILEERTKCDDRAALQLAALALQAEMGDHDDSTSRNYFLPEHYVAAGMIESIGVANIRARLPPMHEAQKGMSDVEAEFDFLMEARKLPEYGIHFHRVTHNKKESTRGVWLGVCTRGIIVYEKGGKARKQVHAHPWNKTKKIAFDRRKFIVEPFDATGMKFVHFTESYKKGRYLVQLCKSQHRFHMAVRTKTNIAHQFQNDYGIEGESYSLASGSLRYANHYEPNDEFDYSDAEQSMMGSVPSELGASSYTIDSMRHHGMPEVKRSTSGYEEIRIGRQPPQIKSPERRPHSTPVTEGSRQQRSKPVNQPYRNGTTGSRSNVNPQHVLLERQQDEYDGNGYVENGYEEVSRGQPRSQGRSRQELQEIEDDPPYATIASIKENREKSKQKRSRAPKTRGEESGYAEIGSRESEKPYVLGTSIHNNSRAQSRKSLDQDESISESLRERLEDLPPSEHPERDIVIVTLKKSQQKGLGLTIVGGENSRSLDLGIFVRSIEPHGPAHRDGRLHVGDRIISINGQSLEGVGHRVAVDIIKNAPEVVQLIVSQPKSGLNSKVSSTPSTEVVYANVHHPAKAHPTPLAPNHQSQGSLENIQDLPVESSASDSSPKLRNNQFPPTKPRRRPESFGSNYSLNSDQERNGSGEGKHRRYLTVEKPKIVKRKGVVDDEEEDDRGRITERSEDVSRITTEDIHSRQSVKDEPISTGILDNHSEDDWDDLEHDDDDDDSKVTTPESSDMEDLFGDMDEKKNKPKLNFRKISAGIESPPVTATPSTVTAMSPLSEKLTSGTASAAKETEVDDTEAEQEGNLDEEVQEASEGLDLLPGDKYTVQLKKANGSLGISVTGGVNTSVKHGGIYIKTMVPGGAADQDGRIKSGDRLLEVNRSTLTQVTHKQAVEILRRAKDVSTLVIERGIPPAATSALPPTPVHFQQPLHQQQGGNGGGSGGGVQVDTSTNQNTGAPDIHPASADENPETDFATENEDLDLGTADEEYETGWDDDDDDVAVSKSDPMTIEEPVARMQVKEQHATAPSMGAMLPPEIKGDPTKKEQIDPDIDDTEPPVSPSSDDVALSPTDIHRMGSPMFPAQRKNSLGVIFHHDLDGSIHSLRRSSSAASLGIHSEHTESDDGNSLMMPSFASHATTPTIEALHDEDFCTPPLTDDEFASENEMPDVPVDESVHPESPGSVTESPYASDGYSDEVDDYLAEIASPTLSTREADTLTPTAHLTGMRKSAKRKSWVSIASSHSPAPTESTQFGRTESSPRSSRKSPTSHLSESSEESGSEESGSMLFSDNDIAGHWSDEEDHRLVKSKLPAESTPKDPNFVSRRVAMKSPASPEPISESFQDASPSLPTMSPPLSSRSSSLTPSQASQISLTSPIQDEEAMSPNSTLSSVGALTLTQTMLSQTMMSTGYMSEIDMPNLPYVTPENTFEVQLNKGSQGLGFSVMGGKGTHTDPRKCLISIKKLFAGQAASQSGLVEEGDVILAVNGELVHDATHPETVAKLRGAQENVKLLLCRPSEEELLRLLQKKSEELQVKRKAALPPLDTPAAGNNSMPLSSPPFSPDPKVSYPPLSPNVDDLPPPPPSPPSSPPHSDYEDDGEDVTDQGAPPLEKPSPVSKLAAADRSAFSEVSPSLPKLGAVDIKSKIPVSSKRKSQDLGVKGKPLLSPSSSTESSPRKMQQIMSEPSFDYEENDIFEVYLVKPQRGGLGFTLAGGANTGGCYIKDIVQEPAISDDRLKKGDKILEVNGRSMKGMSHFDAVSFLRMTSREVTLKIVHPSSKSIQPTPSPTKPVKADNAASPALKVDMVVPKAAMDVQASPALAPALNEGQYKDDPKSPSVSGSEDDWSDVASVDSTQTPKMNLRDAFHTRSKLEKSQWSSLEEESSRLPDAPSVDDLPTVLIKKNEKGQLGLLLGLEVTDQGSGLFVKEVVSGLPMALDGSVQVGDQIHFINNQSVSGIGMEKAKSLLARVPSLVELKATRSKIPVQPRRQHPVFKTSAFEPTETGDEERVVESAQEDNDEEWMTDSSEPAKDGGMPRTLPATPKGEESEVKGKVPPAGFDLDLGDVSAEESDWEDLSVSDREEPSRLDEVGDIMKDLHRSHGGYTPQPSMDKDTMSPTRSITSPLDIPTSPISVSSPPLSPLSPSTGPSTVKAFTSLTEAPSPSLPNGGSDQRDDDLDSFGSDEAFSPSSTPRNLSTPERFNGSPQRLRHDSTEPELEPELARLPPLPVGKASAYNPSSASPGIKSPLGNFRKQMNDARDSPTGSEFSTSARIGTPTGRPPSAQGSEGGNLSIGEGGIVWIELEKPEGGGLGFSVVGAEKGGKTSIFIKTVTQDGVASRDGRLKVGDRLLQVNGQSLVGMTQNKVITILRKSKGVVRLAVTGQLSRPASLIGTDTERQTPSVVQDRLTRAVEENETSEADLSPAESYTESARDAGFRQPLDDDLSDHDEVTGSVTFDSSLSFTLPFSVAGLHSTRTFGDFAITPPPPEFRVGYSEQDTDSDIDSTAELPDDLDNVEIPDSPGQRSDSLLAAQRLGRALQNRNDKRESDEESLSWGSENSLPLDEENEISEAANGAARATPSTKILEDITNAQLESMAIVRPAEGGRYTGRGLRSSIAKIQKQIDKQDPAEEFKTLRQVKAIDNCEEAKKAQNKDKNRFRNVLPYDKTRVILEDSGPSDYINASHIKAQVGKDTYEYIACQGPLPNTTQDFWLMVWEQRADVIAMVTMDVESGKVKCHRYWPESANSPLMVYNRIEVRLENYQNLDNFSIRRILMIDNETSEVHHVTQMNFATWPDHSVPSTSLPLLRFACHMRRIHDDRLPIVVHCSAGIGRTGTLITIDAILGLIDRDEEFKVLNIVKGLRKQRQGMIQTKDQYIFCYKAALEALKTVLR</sequence>
<dbReference type="Gene3D" id="2.30.42.10">
    <property type="match status" value="6"/>
</dbReference>
<feature type="compositionally biased region" description="Basic residues" evidence="12">
    <location>
        <begin position="1094"/>
        <end position="1103"/>
    </location>
</feature>
<feature type="compositionally biased region" description="Pro residues" evidence="12">
    <location>
        <begin position="2283"/>
        <end position="2294"/>
    </location>
</feature>
<feature type="compositionally biased region" description="Basic and acidic residues" evidence="12">
    <location>
        <begin position="970"/>
        <end position="984"/>
    </location>
</feature>
<dbReference type="PANTHER" id="PTHR46900">
    <property type="entry name" value="TYROSINE-PROTEIN PHOSPHATASE NON-RECEPTOR TYPE 13"/>
    <property type="match status" value="1"/>
</dbReference>
<evidence type="ECO:0000256" key="12">
    <source>
        <dbReference type="SAM" id="MobiDB-lite"/>
    </source>
</evidence>
<feature type="compositionally biased region" description="Basic and acidic residues" evidence="12">
    <location>
        <begin position="1745"/>
        <end position="1755"/>
    </location>
</feature>
<dbReference type="InterPro" id="IPR019748">
    <property type="entry name" value="FERM_central"/>
</dbReference>
<dbReference type="Gene3D" id="1.20.80.10">
    <property type="match status" value="1"/>
</dbReference>
<reference evidence="18" key="2">
    <citation type="submission" date="2021-01" db="UniProtKB">
        <authorList>
            <consortium name="EnsemblMetazoa"/>
        </authorList>
    </citation>
    <scope>IDENTIFICATION</scope>
</reference>
<dbReference type="OrthoDB" id="165498at2759"/>
<dbReference type="CDD" id="cd00136">
    <property type="entry name" value="PDZ_canonical"/>
    <property type="match status" value="1"/>
</dbReference>
<keyword evidence="19" id="KW-1185">Reference proteome</keyword>
<dbReference type="FunFam" id="3.90.190.10:FF:000102">
    <property type="entry name" value="Receptor-type tyrosine-protein phosphatase"/>
    <property type="match status" value="1"/>
</dbReference>
<dbReference type="PROSITE" id="PS00661">
    <property type="entry name" value="FERM_2"/>
    <property type="match status" value="1"/>
</dbReference>
<feature type="compositionally biased region" description="Low complexity" evidence="12">
    <location>
        <begin position="1961"/>
        <end position="1975"/>
    </location>
</feature>
<dbReference type="InterPro" id="IPR003595">
    <property type="entry name" value="Tyr_Pase_cat"/>
</dbReference>
<feature type="region of interest" description="Disordered" evidence="12">
    <location>
        <begin position="207"/>
        <end position="407"/>
    </location>
</feature>
<dbReference type="Pfam" id="PF09380">
    <property type="entry name" value="FERM_C"/>
    <property type="match status" value="1"/>
</dbReference>
<feature type="region of interest" description="Disordered" evidence="12">
    <location>
        <begin position="1305"/>
        <end position="1454"/>
    </location>
</feature>
<feature type="compositionally biased region" description="Basic residues" evidence="12">
    <location>
        <begin position="226"/>
        <end position="237"/>
    </location>
</feature>
<feature type="compositionally biased region" description="Basic and acidic residues" evidence="12">
    <location>
        <begin position="255"/>
        <end position="264"/>
    </location>
</feature>
<evidence type="ECO:0000259" key="15">
    <source>
        <dbReference type="PROSITE" id="PS50057"/>
    </source>
</evidence>
<feature type="domain" description="PDZ" evidence="16">
    <location>
        <begin position="2135"/>
        <end position="2222"/>
    </location>
</feature>
<evidence type="ECO:0000256" key="3">
    <source>
        <dbReference type="ARBA" id="ARBA00009649"/>
    </source>
</evidence>
<feature type="compositionally biased region" description="Low complexity" evidence="12">
    <location>
        <begin position="2830"/>
        <end position="2854"/>
    </location>
</feature>
<dbReference type="PROSITE" id="PS50055">
    <property type="entry name" value="TYR_PHOSPHATASE_PTP"/>
    <property type="match status" value="1"/>
</dbReference>
<keyword evidence="6" id="KW-0677">Repeat</keyword>
<dbReference type="PRINTS" id="PR00700">
    <property type="entry name" value="PRTYPHPHTASE"/>
</dbReference>
<feature type="domain" description="FERM" evidence="15">
    <location>
        <begin position="594"/>
        <end position="898"/>
    </location>
</feature>
<dbReference type="SUPFAM" id="SSF50729">
    <property type="entry name" value="PH domain-like"/>
    <property type="match status" value="1"/>
</dbReference>
<dbReference type="GO" id="GO:0005856">
    <property type="term" value="C:cytoskeleton"/>
    <property type="evidence" value="ECO:0007669"/>
    <property type="project" value="UniProtKB-SubCell"/>
</dbReference>
<feature type="compositionally biased region" description="Basic and acidic residues" evidence="12">
    <location>
        <begin position="2564"/>
        <end position="2577"/>
    </location>
</feature>
<organism evidence="18 19">
    <name type="scientific">Strongylocentrotus purpuratus</name>
    <name type="common">Purple sea urchin</name>
    <dbReference type="NCBI Taxonomy" id="7668"/>
    <lineage>
        <taxon>Eukaryota</taxon>
        <taxon>Metazoa</taxon>
        <taxon>Echinodermata</taxon>
        <taxon>Eleutherozoa</taxon>
        <taxon>Echinozoa</taxon>
        <taxon>Echinoidea</taxon>
        <taxon>Euechinoidea</taxon>
        <taxon>Echinacea</taxon>
        <taxon>Camarodonta</taxon>
        <taxon>Echinidea</taxon>
        <taxon>Strongylocentrotidae</taxon>
        <taxon>Strongylocentrotus</taxon>
    </lineage>
</organism>
<dbReference type="Gene3D" id="2.30.29.30">
    <property type="entry name" value="Pleckstrin-homology domain (PH domain)/Phosphotyrosine-binding domain (PTB)"/>
    <property type="match status" value="1"/>
</dbReference>
<feature type="compositionally biased region" description="Polar residues" evidence="12">
    <location>
        <begin position="276"/>
        <end position="286"/>
    </location>
</feature>
<feature type="compositionally biased region" description="Acidic residues" evidence="12">
    <location>
        <begin position="1863"/>
        <end position="1873"/>
    </location>
</feature>
<feature type="region of interest" description="Disordered" evidence="12">
    <location>
        <begin position="1622"/>
        <end position="1679"/>
    </location>
</feature>
<dbReference type="SMART" id="SM01196">
    <property type="entry name" value="FERM_C"/>
    <property type="match status" value="1"/>
</dbReference>
<feature type="region of interest" description="Disordered" evidence="12">
    <location>
        <begin position="3185"/>
        <end position="3265"/>
    </location>
</feature>
<dbReference type="Gene3D" id="3.90.190.10">
    <property type="entry name" value="Protein tyrosine phosphatase superfamily"/>
    <property type="match status" value="1"/>
</dbReference>
<dbReference type="CDD" id="cd06696">
    <property type="entry name" value="PDZ4_PTPN13-like"/>
    <property type="match status" value="1"/>
</dbReference>
<dbReference type="InterPro" id="IPR001478">
    <property type="entry name" value="PDZ"/>
</dbReference>
<keyword evidence="5" id="KW-0963">Cytoplasm</keyword>
<dbReference type="SMART" id="SM00295">
    <property type="entry name" value="B41"/>
    <property type="match status" value="1"/>
</dbReference>
<evidence type="ECO:0000256" key="8">
    <source>
        <dbReference type="ARBA" id="ARBA00022912"/>
    </source>
</evidence>
<dbReference type="SMART" id="SM00194">
    <property type="entry name" value="PTPc"/>
    <property type="match status" value="1"/>
</dbReference>
<feature type="region of interest" description="Disordered" evidence="12">
    <location>
        <begin position="3112"/>
        <end position="3151"/>
    </location>
</feature>
<keyword evidence="8" id="KW-0904">Protein phosphatase</keyword>
<dbReference type="InterPro" id="IPR036034">
    <property type="entry name" value="PDZ_sf"/>
</dbReference>
<feature type="region of interest" description="Disordered" evidence="12">
    <location>
        <begin position="2526"/>
        <end position="2594"/>
    </location>
</feature>
<proteinExistence type="inferred from homology"/>
<dbReference type="InterPro" id="IPR052074">
    <property type="entry name" value="NonRcpt_TyrProt_Phosphatase"/>
</dbReference>
<protein>
    <recommendedName>
        <fullName evidence="4">protein-tyrosine-phosphatase</fullName>
        <ecNumber evidence="4">3.1.3.48</ecNumber>
    </recommendedName>
</protein>
<dbReference type="EnsemblMetazoa" id="XM_030979244">
    <property type="protein sequence ID" value="XP_030835104"/>
    <property type="gene ID" value="LOC582167"/>
</dbReference>
<comment type="similarity">
    <text evidence="3">Belongs to the protein-tyrosine phosphatase family. Non-receptor class subfamily.</text>
</comment>
<dbReference type="GO" id="GO:0004725">
    <property type="term" value="F:protein tyrosine phosphatase activity"/>
    <property type="evidence" value="ECO:0007669"/>
    <property type="project" value="UniProtKB-EC"/>
</dbReference>
<dbReference type="SMART" id="SM00750">
    <property type="entry name" value="KIND"/>
    <property type="match status" value="1"/>
</dbReference>
<dbReference type="InterPro" id="IPR011993">
    <property type="entry name" value="PH-like_dom_sf"/>
</dbReference>
<feature type="compositionally biased region" description="Polar residues" evidence="12">
    <location>
        <begin position="1655"/>
        <end position="1664"/>
    </location>
</feature>
<feature type="region of interest" description="Disordered" evidence="12">
    <location>
        <begin position="420"/>
        <end position="553"/>
    </location>
</feature>
<feature type="compositionally biased region" description="Acidic residues" evidence="12">
    <location>
        <begin position="2717"/>
        <end position="2726"/>
    </location>
</feature>
<dbReference type="InterPro" id="IPR035963">
    <property type="entry name" value="FERM_2"/>
</dbReference>
<keyword evidence="9" id="KW-0206">Cytoskeleton</keyword>
<feature type="compositionally biased region" description="Basic and acidic residues" evidence="12">
    <location>
        <begin position="290"/>
        <end position="300"/>
    </location>
</feature>
<feature type="compositionally biased region" description="Gly residues" evidence="12">
    <location>
        <begin position="1643"/>
        <end position="1653"/>
    </location>
</feature>
<feature type="compositionally biased region" description="Polar residues" evidence="12">
    <location>
        <begin position="2855"/>
        <end position="2873"/>
    </location>
</feature>
<evidence type="ECO:0000259" key="14">
    <source>
        <dbReference type="PROSITE" id="PS50056"/>
    </source>
</evidence>
<feature type="domain" description="PDZ" evidence="16">
    <location>
        <begin position="1170"/>
        <end position="1256"/>
    </location>
</feature>
<feature type="compositionally biased region" description="Basic and acidic residues" evidence="12">
    <location>
        <begin position="1378"/>
        <end position="1407"/>
    </location>
</feature>
<dbReference type="InParanoid" id="A0A7M7NED5"/>
<feature type="region of interest" description="Disordered" evidence="12">
    <location>
        <begin position="2243"/>
        <end position="2382"/>
    </location>
</feature>
<keyword evidence="10" id="KW-0539">Nucleus</keyword>
<dbReference type="Pfam" id="PF09379">
    <property type="entry name" value="FERM_N"/>
    <property type="match status" value="1"/>
</dbReference>
<evidence type="ECO:0000259" key="13">
    <source>
        <dbReference type="PROSITE" id="PS50055"/>
    </source>
</evidence>
<dbReference type="SUPFAM" id="SSF47031">
    <property type="entry name" value="Second domain of FERM"/>
    <property type="match status" value="1"/>
</dbReference>
<feature type="compositionally biased region" description="Polar residues" evidence="12">
    <location>
        <begin position="2965"/>
        <end position="2975"/>
    </location>
</feature>
<feature type="domain" description="Tyrosine specific protein phosphatases" evidence="14">
    <location>
        <begin position="3509"/>
        <end position="3579"/>
    </location>
</feature>
<accession>A0A7M7NED5</accession>
<feature type="compositionally biased region" description="Basic and acidic residues" evidence="12">
    <location>
        <begin position="1150"/>
        <end position="1163"/>
    </location>
</feature>
<evidence type="ECO:0000256" key="6">
    <source>
        <dbReference type="ARBA" id="ARBA00022737"/>
    </source>
</evidence>
<dbReference type="InterPro" id="IPR011019">
    <property type="entry name" value="KIND_dom"/>
</dbReference>
<feature type="compositionally biased region" description="Basic and acidic residues" evidence="12">
    <location>
        <begin position="2781"/>
        <end position="2802"/>
    </location>
</feature>
<dbReference type="InterPro" id="IPR016130">
    <property type="entry name" value="Tyr_Pase_AS"/>
</dbReference>
<evidence type="ECO:0000256" key="9">
    <source>
        <dbReference type="ARBA" id="ARBA00023212"/>
    </source>
</evidence>
<dbReference type="InterPro" id="IPR029071">
    <property type="entry name" value="Ubiquitin-like_domsf"/>
</dbReference>
<dbReference type="Pfam" id="PF00373">
    <property type="entry name" value="FERM_M"/>
    <property type="match status" value="1"/>
</dbReference>
<name>A0A7M7NED5_STRPU</name>
<dbReference type="CDD" id="cd14538">
    <property type="entry name" value="PTPc-N20_13"/>
    <property type="match status" value="1"/>
</dbReference>
<dbReference type="CDD" id="cd06694">
    <property type="entry name" value="PDZ1_PTPN13_FRMPD2-like"/>
    <property type="match status" value="1"/>
</dbReference>
<evidence type="ECO:0000313" key="19">
    <source>
        <dbReference type="Proteomes" id="UP000007110"/>
    </source>
</evidence>
<dbReference type="SUPFAM" id="SSF54236">
    <property type="entry name" value="Ubiquitin-like"/>
    <property type="match status" value="1"/>
</dbReference>
<evidence type="ECO:0000256" key="2">
    <source>
        <dbReference type="ARBA" id="ARBA00004245"/>
    </source>
</evidence>
<feature type="compositionally biased region" description="Acidic residues" evidence="12">
    <location>
        <begin position="1502"/>
        <end position="1520"/>
    </location>
</feature>
<feature type="compositionally biased region" description="Polar residues" evidence="12">
    <location>
        <begin position="1918"/>
        <end position="1928"/>
    </location>
</feature>
<feature type="region of interest" description="Disordered" evidence="12">
    <location>
        <begin position="1855"/>
        <end position="1901"/>
    </location>
</feature>
<dbReference type="Proteomes" id="UP000007110">
    <property type="component" value="Unassembled WGS sequence"/>
</dbReference>
<dbReference type="PROSITE" id="PS50106">
    <property type="entry name" value="PDZ"/>
    <property type="match status" value="6"/>
</dbReference>
<feature type="compositionally biased region" description="Basic and acidic residues" evidence="12">
    <location>
        <begin position="1342"/>
        <end position="1363"/>
    </location>
</feature>
<feature type="domain" description="KIND" evidence="17">
    <location>
        <begin position="9"/>
        <end position="198"/>
    </location>
</feature>
<dbReference type="PROSITE" id="PS50057">
    <property type="entry name" value="FERM_3"/>
    <property type="match status" value="1"/>
</dbReference>
<feature type="compositionally biased region" description="Polar residues" evidence="12">
    <location>
        <begin position="467"/>
        <end position="477"/>
    </location>
</feature>
<evidence type="ECO:0000256" key="4">
    <source>
        <dbReference type="ARBA" id="ARBA00013064"/>
    </source>
</evidence>
<dbReference type="KEGG" id="spu:582167"/>
<feature type="domain" description="PDZ" evidence="16">
    <location>
        <begin position="2400"/>
        <end position="2481"/>
    </location>
</feature>
<feature type="compositionally biased region" description="Polar residues" evidence="12">
    <location>
        <begin position="1307"/>
        <end position="1322"/>
    </location>
</feature>
<dbReference type="PROSITE" id="PS50056">
    <property type="entry name" value="TYR_PHOSPHATASE_2"/>
    <property type="match status" value="1"/>
</dbReference>
<feature type="compositionally biased region" description="Low complexity" evidence="12">
    <location>
        <begin position="3231"/>
        <end position="3242"/>
    </location>
</feature>
<dbReference type="InterPro" id="IPR019747">
    <property type="entry name" value="FERM_CS"/>
</dbReference>
<dbReference type="Gene3D" id="3.10.20.90">
    <property type="entry name" value="Phosphatidylinositol 3-kinase Catalytic Subunit, Chain A, domain 1"/>
    <property type="match status" value="1"/>
</dbReference>
<dbReference type="OMA" id="ESPPHTI"/>
<dbReference type="InterPro" id="IPR014352">
    <property type="entry name" value="FERM/acyl-CoA-bd_prot_sf"/>
</dbReference>
<dbReference type="GeneID" id="582167"/>
<dbReference type="InterPro" id="IPR000387">
    <property type="entry name" value="Tyr_Pase_dom"/>
</dbReference>
<evidence type="ECO:0000256" key="1">
    <source>
        <dbReference type="ARBA" id="ARBA00004123"/>
    </source>
</evidence>
<dbReference type="InterPro" id="IPR029021">
    <property type="entry name" value="Prot-tyrosine_phosphatase-like"/>
</dbReference>
<dbReference type="PROSITE" id="PS51377">
    <property type="entry name" value="KIND"/>
    <property type="match status" value="1"/>
</dbReference>
<dbReference type="PROSITE" id="PS00383">
    <property type="entry name" value="TYR_PHOSPHATASE_1"/>
    <property type="match status" value="1"/>
</dbReference>
<dbReference type="InterPro" id="IPR000242">
    <property type="entry name" value="PTP_cat"/>
</dbReference>
<dbReference type="InterPro" id="IPR019749">
    <property type="entry name" value="Band_41_domain"/>
</dbReference>
<dbReference type="SMART" id="SM00404">
    <property type="entry name" value="PTPc_motif"/>
    <property type="match status" value="1"/>
</dbReference>
<feature type="compositionally biased region" description="Acidic residues" evidence="12">
    <location>
        <begin position="3199"/>
        <end position="3219"/>
    </location>
</feature>
<dbReference type="Pfam" id="PF00102">
    <property type="entry name" value="Y_phosphatase"/>
    <property type="match status" value="1"/>
</dbReference>
<feature type="compositionally biased region" description="Polar residues" evidence="12">
    <location>
        <begin position="1001"/>
        <end position="1032"/>
    </location>
</feature>
<dbReference type="CDD" id="cd06792">
    <property type="entry name" value="PDZ2-PTPN13_FRMPD2-like"/>
    <property type="match status" value="1"/>
</dbReference>
<feature type="domain" description="PDZ" evidence="16">
    <location>
        <begin position="2601"/>
        <end position="2685"/>
    </location>
</feature>
<dbReference type="PANTHER" id="PTHR46900:SF2">
    <property type="entry name" value="TYROSINE-PROTEIN PHOSPHATASE NON-RECEPTOR TYPE 13"/>
    <property type="match status" value="1"/>
</dbReference>
<feature type="region of interest" description="Disordered" evidence="12">
    <location>
        <begin position="1487"/>
        <end position="1522"/>
    </location>
</feature>
<dbReference type="InterPro" id="IPR000299">
    <property type="entry name" value="FERM_domain"/>
</dbReference>
<feature type="region of interest" description="Disordered" evidence="12">
    <location>
        <begin position="2701"/>
        <end position="2994"/>
    </location>
</feature>
<feature type="domain" description="Tyrosine-protein phosphatase" evidence="13">
    <location>
        <begin position="3331"/>
        <end position="3588"/>
    </location>
</feature>
<feature type="compositionally biased region" description="Acidic residues" evidence="12">
    <location>
        <begin position="1417"/>
        <end position="1432"/>
    </location>
</feature>